<dbReference type="Pfam" id="PF00752">
    <property type="entry name" value="XPG_N"/>
    <property type="match status" value="1"/>
</dbReference>
<dbReference type="GO" id="GO:0005634">
    <property type="term" value="C:nucleus"/>
    <property type="evidence" value="ECO:0007669"/>
    <property type="project" value="UniProtKB-SubCell"/>
</dbReference>
<evidence type="ECO:0000256" key="15">
    <source>
        <dbReference type="SAM" id="MobiDB-lite"/>
    </source>
</evidence>
<feature type="compositionally biased region" description="Polar residues" evidence="15">
    <location>
        <begin position="674"/>
        <end position="695"/>
    </location>
</feature>
<evidence type="ECO:0000256" key="6">
    <source>
        <dbReference type="ARBA" id="ARBA00022759"/>
    </source>
</evidence>
<dbReference type="InterPro" id="IPR041012">
    <property type="entry name" value="GEN_chromo"/>
</dbReference>
<dbReference type="GO" id="GO:0006281">
    <property type="term" value="P:DNA repair"/>
    <property type="evidence" value="ECO:0007669"/>
    <property type="project" value="UniProtKB-KW"/>
</dbReference>
<evidence type="ECO:0000256" key="14">
    <source>
        <dbReference type="ARBA" id="ARBA00070188"/>
    </source>
</evidence>
<dbReference type="PRINTS" id="PR00853">
    <property type="entry name" value="XPGRADSUPER"/>
</dbReference>
<feature type="compositionally biased region" description="Polar residues" evidence="15">
    <location>
        <begin position="762"/>
        <end position="781"/>
    </location>
</feature>
<keyword evidence="8" id="KW-0378">Hydrolase</keyword>
<comment type="subunit">
    <text evidence="13">Largely monomeric, dimerizes on the Holliday junction and the first nick occurs upon dimerization at the junction.</text>
</comment>
<evidence type="ECO:0000256" key="3">
    <source>
        <dbReference type="ARBA" id="ARBA00022553"/>
    </source>
</evidence>
<keyword evidence="10" id="KW-0234">DNA repair</keyword>
<feature type="region of interest" description="Disordered" evidence="15">
    <location>
        <begin position="762"/>
        <end position="816"/>
    </location>
</feature>
<dbReference type="GeneID" id="117555893"/>
<dbReference type="FunFam" id="1.10.150.20:FF:000030">
    <property type="entry name" value="Flap endonuclease GEN-like 1"/>
    <property type="match status" value="1"/>
</dbReference>
<keyword evidence="18" id="KW-1185">Reference proteome</keyword>
<evidence type="ECO:0000256" key="10">
    <source>
        <dbReference type="ARBA" id="ARBA00023204"/>
    </source>
</evidence>
<evidence type="ECO:0000256" key="2">
    <source>
        <dbReference type="ARBA" id="ARBA00004123"/>
    </source>
</evidence>
<dbReference type="FunFam" id="3.40.50.1010:FF:000024">
    <property type="entry name" value="flap endonuclease GEN homolog 1"/>
    <property type="match status" value="1"/>
</dbReference>
<dbReference type="InterPro" id="IPR006084">
    <property type="entry name" value="XPG/Rad2"/>
</dbReference>
<comment type="cofactor">
    <cofactor evidence="1">
        <name>Mg(2+)</name>
        <dbReference type="ChEBI" id="CHEBI:18420"/>
    </cofactor>
</comment>
<evidence type="ECO:0000256" key="7">
    <source>
        <dbReference type="ARBA" id="ARBA00022763"/>
    </source>
</evidence>
<feature type="region of interest" description="Disordered" evidence="15">
    <location>
        <begin position="674"/>
        <end position="750"/>
    </location>
</feature>
<dbReference type="GO" id="GO:0008821">
    <property type="term" value="F:crossover junction DNA endonuclease activity"/>
    <property type="evidence" value="ECO:0007669"/>
    <property type="project" value="UniProtKB-ARBA"/>
</dbReference>
<dbReference type="AlphaFoldDB" id="A0A6P8V9X1"/>
<keyword evidence="9" id="KW-0460">Magnesium</keyword>
<evidence type="ECO:0000256" key="4">
    <source>
        <dbReference type="ARBA" id="ARBA00022722"/>
    </source>
</evidence>
<dbReference type="Pfam" id="PF18704">
    <property type="entry name" value="Chromo_2"/>
    <property type="match status" value="1"/>
</dbReference>
<dbReference type="RefSeq" id="XP_034086826.1">
    <property type="nucleotide sequence ID" value="XM_034230935.1"/>
</dbReference>
<evidence type="ECO:0000259" key="17">
    <source>
        <dbReference type="SMART" id="SM00485"/>
    </source>
</evidence>
<evidence type="ECO:0000256" key="13">
    <source>
        <dbReference type="ARBA" id="ARBA00063132"/>
    </source>
</evidence>
<dbReference type="GO" id="GO:0046872">
    <property type="term" value="F:metal ion binding"/>
    <property type="evidence" value="ECO:0007669"/>
    <property type="project" value="UniProtKB-KW"/>
</dbReference>
<evidence type="ECO:0000259" key="16">
    <source>
        <dbReference type="SMART" id="SM00484"/>
    </source>
</evidence>
<reference evidence="19" key="1">
    <citation type="submission" date="2025-08" db="UniProtKB">
        <authorList>
            <consortium name="RefSeq"/>
        </authorList>
    </citation>
    <scope>IDENTIFICATION</scope>
</reference>
<gene>
    <name evidence="19" type="primary">LOC117555893</name>
</gene>
<evidence type="ECO:0000256" key="9">
    <source>
        <dbReference type="ARBA" id="ARBA00022842"/>
    </source>
</evidence>
<dbReference type="GO" id="GO:0000400">
    <property type="term" value="F:four-way junction DNA binding"/>
    <property type="evidence" value="ECO:0007669"/>
    <property type="project" value="TreeGrafter"/>
</dbReference>
<feature type="region of interest" description="Disordered" evidence="15">
    <location>
        <begin position="468"/>
        <end position="489"/>
    </location>
</feature>
<comment type="subcellular location">
    <subcellularLocation>
        <location evidence="2">Nucleus</location>
    </subcellularLocation>
</comment>
<accession>A0A6P8V9X1</accession>
<dbReference type="CDD" id="cd09869">
    <property type="entry name" value="PIN_GEN1"/>
    <property type="match status" value="1"/>
</dbReference>
<feature type="region of interest" description="Disordered" evidence="15">
    <location>
        <begin position="530"/>
        <end position="563"/>
    </location>
</feature>
<keyword evidence="4" id="KW-0540">Nuclease</keyword>
<dbReference type="Proteomes" id="UP000515161">
    <property type="component" value="Unplaced"/>
</dbReference>
<dbReference type="InParanoid" id="A0A6P8V9X1"/>
<dbReference type="SUPFAM" id="SSF47807">
    <property type="entry name" value="5' to 3' exonuclease, C-terminal subdomain"/>
    <property type="match status" value="1"/>
</dbReference>
<dbReference type="InterPro" id="IPR006086">
    <property type="entry name" value="XPG-I_dom"/>
</dbReference>
<feature type="domain" description="XPG-I" evidence="16">
    <location>
        <begin position="126"/>
        <end position="197"/>
    </location>
</feature>
<evidence type="ECO:0000256" key="5">
    <source>
        <dbReference type="ARBA" id="ARBA00022723"/>
    </source>
</evidence>
<sequence length="934" mass="104270">MGVHELWSIVEPVRESVPLYSLSGKTLAVDLSLWVCEAQHVQAMMGRVTKPHLRNLFFRVSSLMLMGVKLVFVMEGEAPKIKAETMSKRTEQRFGGLKKASAPKTTSNTSRGRFNAVLRECAAMLDYLGVPWVTAAGEAEAMCAYLDSEGLVDGCITNDGDAFLYGARTVYRNFNLNSKDPQVDCYKTSRVHTDLNISRENLVGLAVFLGCDYIPKGIPGVGREQSLKLIQMLKGQTILQRFTQWKEDNVGVSEGVLKKVPHCQLCRHPGSAKAHERKGCVLCDSKHFCQPQDFDYQCPCDWHRFEETRQAVSLEANIRKKTLANQLFPFTEIIKEFLISKDKPVSQFKRRQPNLMLIQKFAYDKMEWPKHYTSEKALVLMTYSELMNRTYGREMSSQIKPLRILKPRVRNAVACFEIIWRTPEHYVFPEDRPAEDQHEVRTVEEESLFRVAFPEVVESYLRDKALAEENKTKKKKPKSKKEKPSDVSDGISDLLAQMTIQTSSNTEPQKLPASNPDDLEVVVLDTPVKHIQHQKSKGEHSSLGHCPKTPLSRAGSEATASPSVSDAIDALHLSDIDWEALSFTSSPTPQSTINHTTEPKLRETTDSDVIDEKIELKISNDVVRADSRSEVCFTECPLRDRLLMKNTARAMDLKEKHNDEISKQLNYELVSLKKTSSHNSHSKPNGQIPDKSSSGIALLGKESAVNKKEPLTEQKQSATNKAETHGSQPRLTPIVQSKTKDNGPQKPPQKYKFVRKAISSSTLAPQRCNSDPVQSDRNALHSTKKSVCMSVCSSSEESDAENKQTGPQRKAYSKHTNKMKGNFLSAIPLKPKTTKPTAKAAPTIVQSLQPKAQSCSADIELKSRPVATQSKSPDVPPAHVDGGVFPQTPGSPAVVLDSDDSIICVESPLPLAERLRLKFMKGAARIQEDGHVRF</sequence>
<evidence type="ECO:0000313" key="19">
    <source>
        <dbReference type="RefSeq" id="XP_034086826.1"/>
    </source>
</evidence>
<dbReference type="KEGG" id="gacu:117555893"/>
<evidence type="ECO:0000256" key="12">
    <source>
        <dbReference type="ARBA" id="ARBA00038112"/>
    </source>
</evidence>
<evidence type="ECO:0000256" key="11">
    <source>
        <dbReference type="ARBA" id="ARBA00023242"/>
    </source>
</evidence>
<dbReference type="SMART" id="SM00484">
    <property type="entry name" value="XPGI"/>
    <property type="match status" value="1"/>
</dbReference>
<feature type="compositionally biased region" description="Low complexity" evidence="15">
    <location>
        <begin position="785"/>
        <end position="795"/>
    </location>
</feature>
<feature type="region of interest" description="Disordered" evidence="15">
    <location>
        <begin position="584"/>
        <end position="604"/>
    </location>
</feature>
<feature type="compositionally biased region" description="Basic residues" evidence="15">
    <location>
        <begin position="472"/>
        <end position="481"/>
    </location>
</feature>
<evidence type="ECO:0000313" key="18">
    <source>
        <dbReference type="Proteomes" id="UP000515161"/>
    </source>
</evidence>
<keyword evidence="5" id="KW-0479">Metal-binding</keyword>
<dbReference type="GO" id="GO:0017108">
    <property type="term" value="F:5'-flap endonuclease activity"/>
    <property type="evidence" value="ECO:0007669"/>
    <property type="project" value="TreeGrafter"/>
</dbReference>
<dbReference type="Gene3D" id="3.40.50.1010">
    <property type="entry name" value="5'-nuclease"/>
    <property type="match status" value="1"/>
</dbReference>
<proteinExistence type="inferred from homology"/>
<keyword evidence="11" id="KW-0539">Nucleus</keyword>
<dbReference type="Pfam" id="PF00867">
    <property type="entry name" value="XPG_I"/>
    <property type="match status" value="1"/>
</dbReference>
<feature type="domain" description="XPG N-terminal" evidence="17">
    <location>
        <begin position="1"/>
        <end position="96"/>
    </location>
</feature>
<feature type="compositionally biased region" description="Polar residues" evidence="15">
    <location>
        <begin position="584"/>
        <end position="596"/>
    </location>
</feature>
<evidence type="ECO:0000256" key="1">
    <source>
        <dbReference type="ARBA" id="ARBA00001946"/>
    </source>
</evidence>
<dbReference type="InterPro" id="IPR029060">
    <property type="entry name" value="PIN-like_dom_sf"/>
</dbReference>
<dbReference type="InterPro" id="IPR036279">
    <property type="entry name" value="5-3_exonuclease_C_sf"/>
</dbReference>
<feature type="compositionally biased region" description="Polar residues" evidence="15">
    <location>
        <begin position="713"/>
        <end position="737"/>
    </location>
</feature>
<dbReference type="SMART" id="SM00485">
    <property type="entry name" value="XPGN"/>
    <property type="match status" value="1"/>
</dbReference>
<comment type="similarity">
    <text evidence="12">Belongs to the XPG/RAD2 endonuclease family. GEN subfamily.</text>
</comment>
<keyword evidence="3" id="KW-0597">Phosphoprotein</keyword>
<dbReference type="Gene3D" id="1.10.150.20">
    <property type="entry name" value="5' to 3' exonuclease, C-terminal subdomain"/>
    <property type="match status" value="1"/>
</dbReference>
<dbReference type="SUPFAM" id="SSF88723">
    <property type="entry name" value="PIN domain-like"/>
    <property type="match status" value="1"/>
</dbReference>
<protein>
    <recommendedName>
        <fullName evidence="14">Flap endonuclease GEN homolog 1</fullName>
    </recommendedName>
</protein>
<name>A0A6P8V9X1_GYMAC</name>
<dbReference type="OrthoDB" id="2959108at2759"/>
<keyword evidence="7" id="KW-0227">DNA damage</keyword>
<evidence type="ECO:0000256" key="8">
    <source>
        <dbReference type="ARBA" id="ARBA00022801"/>
    </source>
</evidence>
<organism evidence="18 19">
    <name type="scientific">Gymnodraco acuticeps</name>
    <name type="common">Antarctic dragonfish</name>
    <dbReference type="NCBI Taxonomy" id="8218"/>
    <lineage>
        <taxon>Eukaryota</taxon>
        <taxon>Metazoa</taxon>
        <taxon>Chordata</taxon>
        <taxon>Craniata</taxon>
        <taxon>Vertebrata</taxon>
        <taxon>Euteleostomi</taxon>
        <taxon>Actinopterygii</taxon>
        <taxon>Neopterygii</taxon>
        <taxon>Teleostei</taxon>
        <taxon>Neoteleostei</taxon>
        <taxon>Acanthomorphata</taxon>
        <taxon>Eupercaria</taxon>
        <taxon>Perciformes</taxon>
        <taxon>Notothenioidei</taxon>
        <taxon>Bathydraconidae</taxon>
        <taxon>Gymnodraco</taxon>
    </lineage>
</organism>
<dbReference type="InterPro" id="IPR006085">
    <property type="entry name" value="XPG_DNA_repair_N"/>
</dbReference>
<keyword evidence="6 19" id="KW-0255">Endonuclease</keyword>
<dbReference type="PANTHER" id="PTHR11081:SF70">
    <property type="entry name" value="FLAP ENDONUCLEASE GEN HOMOLOG 1"/>
    <property type="match status" value="1"/>
</dbReference>
<dbReference type="PANTHER" id="PTHR11081">
    <property type="entry name" value="FLAP ENDONUCLEASE FAMILY MEMBER"/>
    <property type="match status" value="1"/>
</dbReference>